<proteinExistence type="predicted"/>
<reference evidence="3 4" key="1">
    <citation type="submission" date="2013-05" db="EMBL/GenBank/DDBJ databases">
        <title>Drechslerella stenobrocha genome reveals carnivorous origination and mechanical trapping mechanism of predatory fungi.</title>
        <authorList>
            <person name="Liu X."/>
            <person name="Zhang W."/>
            <person name="Liu K."/>
        </authorList>
    </citation>
    <scope>NUCLEOTIDE SEQUENCE [LARGE SCALE GENOMIC DNA]</scope>
    <source>
        <strain evidence="3 4">248</strain>
    </source>
</reference>
<feature type="signal peptide" evidence="2">
    <location>
        <begin position="1"/>
        <end position="23"/>
    </location>
</feature>
<name>W7I909_9PEZI</name>
<dbReference type="AlphaFoldDB" id="W7I909"/>
<sequence length="369" mass="40500">MHFGLSAPVQLLLCAYWAQIMESKPITRTDSPATSTQNIISPTPPPPTRTIKGASRLIGRLQGASKNKAHVFSKRAVDPEPQCATIDMILHVMNPDPDQYPTFPHAAFFERVRHDFRVPNPEPPGFPAIQRAVAQRWWNRCSHCICDEQGVLRPNPAVPETGFQRRNWCVDQQIVDCCLAWFDCNCVMQPEETPTTASIRAAVSDDVMEQLKQQLDRIRSRQGRRRVTGQDRTGGGIRKPIPMVPPIAVHAYKQLAGDDEPYNLQGPEDGSWNWLASPYLEIGAYASYMLANYKYGGRKILSRRWDVVRSSLGIGAGGGETGRGPEPELSTGQCPAAHAPLPALLKCTTASAPSDIDAAGKLRPSSGGG</sequence>
<organism evidence="3 4">
    <name type="scientific">Drechslerella stenobrocha 248</name>
    <dbReference type="NCBI Taxonomy" id="1043628"/>
    <lineage>
        <taxon>Eukaryota</taxon>
        <taxon>Fungi</taxon>
        <taxon>Dikarya</taxon>
        <taxon>Ascomycota</taxon>
        <taxon>Pezizomycotina</taxon>
        <taxon>Orbiliomycetes</taxon>
        <taxon>Orbiliales</taxon>
        <taxon>Orbiliaceae</taxon>
        <taxon>Drechslerella</taxon>
    </lineage>
</organism>
<evidence type="ECO:0000256" key="1">
    <source>
        <dbReference type="SAM" id="MobiDB-lite"/>
    </source>
</evidence>
<evidence type="ECO:0000313" key="4">
    <source>
        <dbReference type="Proteomes" id="UP000024837"/>
    </source>
</evidence>
<protein>
    <submittedName>
        <fullName evidence="3">Uncharacterized protein</fullName>
    </submittedName>
</protein>
<dbReference type="EMBL" id="KI966371">
    <property type="protein sequence ID" value="EWC48803.1"/>
    <property type="molecule type" value="Genomic_DNA"/>
</dbReference>
<feature type="region of interest" description="Disordered" evidence="1">
    <location>
        <begin position="219"/>
        <end position="240"/>
    </location>
</feature>
<feature type="chain" id="PRO_5004893764" evidence="2">
    <location>
        <begin position="24"/>
        <end position="369"/>
    </location>
</feature>
<feature type="region of interest" description="Disordered" evidence="1">
    <location>
        <begin position="314"/>
        <end position="335"/>
    </location>
</feature>
<evidence type="ECO:0000256" key="2">
    <source>
        <dbReference type="SAM" id="SignalP"/>
    </source>
</evidence>
<dbReference type="OrthoDB" id="10636599at2759"/>
<feature type="region of interest" description="Disordered" evidence="1">
    <location>
        <begin position="28"/>
        <end position="47"/>
    </location>
</feature>
<accession>W7I909</accession>
<dbReference type="Proteomes" id="UP000024837">
    <property type="component" value="Unassembled WGS sequence"/>
</dbReference>
<keyword evidence="4" id="KW-1185">Reference proteome</keyword>
<gene>
    <name evidence="3" type="ORF">DRE_00108</name>
</gene>
<evidence type="ECO:0000313" key="3">
    <source>
        <dbReference type="EMBL" id="EWC48803.1"/>
    </source>
</evidence>
<keyword evidence="2" id="KW-0732">Signal</keyword>
<dbReference type="HOGENOM" id="CLU_750108_0_0_1"/>